<proteinExistence type="predicted"/>
<protein>
    <submittedName>
        <fullName evidence="1">Uncharacterized protein</fullName>
    </submittedName>
</protein>
<dbReference type="EMBL" id="FRDH01000008">
    <property type="protein sequence ID" value="SHN59782.1"/>
    <property type="molecule type" value="Genomic_DNA"/>
</dbReference>
<gene>
    <name evidence="1" type="ORF">SAMN02745247_02109</name>
</gene>
<accession>A0A1M7SMT4</accession>
<reference evidence="1 2" key="1">
    <citation type="submission" date="2016-12" db="EMBL/GenBank/DDBJ databases">
        <authorList>
            <person name="Song W.-J."/>
            <person name="Kurnit D.M."/>
        </authorList>
    </citation>
    <scope>NUCLEOTIDE SEQUENCE [LARGE SCALE GENOMIC DNA]</scope>
    <source>
        <strain evidence="1 2">DSM 14810</strain>
    </source>
</reference>
<dbReference type="Proteomes" id="UP000184097">
    <property type="component" value="Unassembled WGS sequence"/>
</dbReference>
<dbReference type="AlphaFoldDB" id="A0A1M7SMT4"/>
<evidence type="ECO:0000313" key="1">
    <source>
        <dbReference type="EMBL" id="SHN59782.1"/>
    </source>
</evidence>
<name>A0A1M7SMT4_9FIRM</name>
<evidence type="ECO:0000313" key="2">
    <source>
        <dbReference type="Proteomes" id="UP000184097"/>
    </source>
</evidence>
<organism evidence="1 2">
    <name type="scientific">Butyrivibrio hungatei DSM 14810</name>
    <dbReference type="NCBI Taxonomy" id="1121132"/>
    <lineage>
        <taxon>Bacteria</taxon>
        <taxon>Bacillati</taxon>
        <taxon>Bacillota</taxon>
        <taxon>Clostridia</taxon>
        <taxon>Lachnospirales</taxon>
        <taxon>Lachnospiraceae</taxon>
        <taxon>Butyrivibrio</taxon>
    </lineage>
</organism>
<dbReference type="RefSeq" id="WP_178297657.1">
    <property type="nucleotide sequence ID" value="NZ_FRDH01000008.1"/>
</dbReference>
<sequence length="46" mass="5162">MTIPEQIETIKESICDGYCKFRAEAAGVDPDYFIEKFCSGCPLTQL</sequence>